<evidence type="ECO:0000256" key="5">
    <source>
        <dbReference type="ARBA" id="ARBA00022777"/>
    </source>
</evidence>
<dbReference type="GO" id="GO:0043123">
    <property type="term" value="P:positive regulation of canonical NF-kappaB signal transduction"/>
    <property type="evidence" value="ECO:0007669"/>
    <property type="project" value="TreeGrafter"/>
</dbReference>
<dbReference type="SUPFAM" id="SSF56112">
    <property type="entry name" value="Protein kinase-like (PK-like)"/>
    <property type="match status" value="1"/>
</dbReference>
<proteinExistence type="evidence at transcript level"/>
<keyword evidence="5 8" id="KW-0418">Kinase</keyword>
<dbReference type="AlphaFoldDB" id="C7TXQ4"/>
<reference evidence="9 10" key="3">
    <citation type="submission" date="2019-03" db="EMBL/GenBank/DDBJ databases">
        <title>An improved genome assembly of the fluke Schistosoma japonicum.</title>
        <authorList>
            <person name="Hu W."/>
            <person name="Luo F."/>
            <person name="Yin M."/>
            <person name="Mo X."/>
            <person name="Sun C."/>
            <person name="Wu Q."/>
            <person name="Zhu B."/>
            <person name="Xiang M."/>
            <person name="Wang J."/>
            <person name="Wang Y."/>
            <person name="Zhang T."/>
            <person name="Xu B."/>
            <person name="Zheng H."/>
            <person name="Feng Z."/>
        </authorList>
    </citation>
    <scope>NUCLEOTIDE SEQUENCE [LARGE SCALE GENOMIC DNA]</scope>
    <source>
        <strain evidence="9">HuSjv2</strain>
        <tissue evidence="9">Worms</tissue>
    </source>
</reference>
<dbReference type="EMBL" id="FN326656">
    <property type="protein sequence ID" value="CAX82380.1"/>
    <property type="molecule type" value="mRNA"/>
</dbReference>
<comment type="similarity">
    <text evidence="1">Belongs to the protein kinase superfamily. STE Ser/Thr protein kinase family. MAP kinase kinase kinase subfamily.</text>
</comment>
<dbReference type="EMBL" id="SKCS01000635">
    <property type="protein sequence ID" value="TNN05031.1"/>
    <property type="molecule type" value="Genomic_DNA"/>
</dbReference>
<dbReference type="GO" id="GO:0006955">
    <property type="term" value="P:immune response"/>
    <property type="evidence" value="ECO:0007669"/>
    <property type="project" value="TreeGrafter"/>
</dbReference>
<keyword evidence="3 8" id="KW-0808">Transferase</keyword>
<dbReference type="PROSITE" id="PS50011">
    <property type="entry name" value="PROTEIN_KINASE_DOM"/>
    <property type="match status" value="1"/>
</dbReference>
<organism evidence="8">
    <name type="scientific">Schistosoma japonicum</name>
    <name type="common">Blood fluke</name>
    <dbReference type="NCBI Taxonomy" id="6182"/>
    <lineage>
        <taxon>Eukaryota</taxon>
        <taxon>Metazoa</taxon>
        <taxon>Spiralia</taxon>
        <taxon>Lophotrochozoa</taxon>
        <taxon>Platyhelminthes</taxon>
        <taxon>Trematoda</taxon>
        <taxon>Digenea</taxon>
        <taxon>Strigeidida</taxon>
        <taxon>Schistosomatoidea</taxon>
        <taxon>Schistosomatidae</taxon>
        <taxon>Schistosoma</taxon>
    </lineage>
</organism>
<dbReference type="GO" id="GO:0007254">
    <property type="term" value="P:JNK cascade"/>
    <property type="evidence" value="ECO:0007669"/>
    <property type="project" value="TreeGrafter"/>
</dbReference>
<keyword evidence="4" id="KW-0547">Nucleotide-binding</keyword>
<dbReference type="EC" id="2.7.10.1" evidence="8"/>
<protein>
    <submittedName>
        <fullName evidence="8">Fak-like tyrosine kinase</fullName>
        <ecNumber evidence="8">2.7.10.1</ecNumber>
    </submittedName>
    <submittedName>
        <fullName evidence="9">Putative mitogen-activated protein kinase kinase kinase 7-like isoform 1</fullName>
    </submittedName>
</protein>
<dbReference type="Pfam" id="PF00069">
    <property type="entry name" value="Pkinase"/>
    <property type="match status" value="1"/>
</dbReference>
<sequence>MTGTFCHKSLININEKVLERILEDKFTLATTSFSNVYLGVWHGRNVVVKFFQEKHKVLARKELSFISRFEHENIIHLIAAGPLAPSDCSFLVFEYANCHSLQNVLYDLPEVHYTLVNALNWILQVSRASDYLHHTCSPAIIHADIKPSNILGFDKLRLVKLADFGSSRTAFSNEPPIYGTLCYMAPELWTVRSGENLPYSEKSDVYSLTVTFWEFLARKPPHQVLKRRNVSDKFWSSITKRPPILDGCPELLNTIIQSGWAANPKARPTMFQLSTCLTSIIGQIFPIESIIRGVDIPAHCLNFLKKI</sequence>
<dbReference type="OrthoDB" id="10261027at2759"/>
<evidence type="ECO:0000256" key="3">
    <source>
        <dbReference type="ARBA" id="ARBA00022679"/>
    </source>
</evidence>
<evidence type="ECO:0000313" key="10">
    <source>
        <dbReference type="Proteomes" id="UP000311919"/>
    </source>
</evidence>
<feature type="domain" description="Protein kinase" evidence="7">
    <location>
        <begin position="22"/>
        <end position="281"/>
    </location>
</feature>
<dbReference type="InterPro" id="IPR011009">
    <property type="entry name" value="Kinase-like_dom_sf"/>
</dbReference>
<evidence type="ECO:0000256" key="6">
    <source>
        <dbReference type="ARBA" id="ARBA00022840"/>
    </source>
</evidence>
<evidence type="ECO:0000313" key="9">
    <source>
        <dbReference type="EMBL" id="TNN05031.1"/>
    </source>
</evidence>
<dbReference type="STRING" id="6182.C7TXQ4"/>
<dbReference type="GO" id="GO:0004714">
    <property type="term" value="F:transmembrane receptor protein tyrosine kinase activity"/>
    <property type="evidence" value="ECO:0007669"/>
    <property type="project" value="UniProtKB-EC"/>
</dbReference>
<evidence type="ECO:0000259" key="7">
    <source>
        <dbReference type="PROSITE" id="PS50011"/>
    </source>
</evidence>
<evidence type="ECO:0000256" key="2">
    <source>
        <dbReference type="ARBA" id="ARBA00022527"/>
    </source>
</evidence>
<dbReference type="PIRSF" id="PIRSF000654">
    <property type="entry name" value="Integrin-linked_kinase"/>
    <property type="match status" value="1"/>
</dbReference>
<accession>C7TXQ4</accession>
<reference evidence="8" key="1">
    <citation type="journal article" date="2009" name="Nature">
        <title>The Schistosoma japonicum genome reveals features of host-parasite interplay.</title>
        <authorList>
            <person name="Liu F."/>
            <person name="Zhou Y."/>
            <person name="Wang Z.Q."/>
            <person name="Lu G."/>
            <person name="Zheng H."/>
            <person name="Brindley P.J."/>
            <person name="McManus D.P."/>
            <person name="Blair D."/>
            <person name="Zhang Q.H."/>
            <person name="Zhong Y."/>
            <person name="Wang S."/>
            <person name="Han Z.G."/>
            <person name="Chen Z."/>
        </authorList>
    </citation>
    <scope>NUCLEOTIDE SEQUENCE</scope>
    <source>
        <strain evidence="8">Anhui</strain>
    </source>
</reference>
<keyword evidence="6" id="KW-0067">ATP-binding</keyword>
<dbReference type="GO" id="GO:0005524">
    <property type="term" value="F:ATP binding"/>
    <property type="evidence" value="ECO:0007669"/>
    <property type="project" value="UniProtKB-KW"/>
</dbReference>
<evidence type="ECO:0000256" key="4">
    <source>
        <dbReference type="ARBA" id="ARBA00022741"/>
    </source>
</evidence>
<dbReference type="PANTHER" id="PTHR46716:SF1">
    <property type="entry name" value="MITOGEN-ACTIVATED PROTEIN KINASE KINASE KINASE 7"/>
    <property type="match status" value="1"/>
</dbReference>
<evidence type="ECO:0000256" key="1">
    <source>
        <dbReference type="ARBA" id="ARBA00006529"/>
    </source>
</evidence>
<evidence type="ECO:0000313" key="8">
    <source>
        <dbReference type="EMBL" id="CAX82380.1"/>
    </source>
</evidence>
<dbReference type="InterPro" id="IPR000719">
    <property type="entry name" value="Prot_kinase_dom"/>
</dbReference>
<name>C7TXQ4_SCHJA</name>
<reference evidence="8" key="2">
    <citation type="submission" date="2009-03" db="EMBL/GenBank/DDBJ databases">
        <authorList>
            <person name="Gang L."/>
        </authorList>
    </citation>
    <scope>NUCLEOTIDE SEQUENCE</scope>
    <source>
        <strain evidence="8">Anhui</strain>
    </source>
</reference>
<dbReference type="PANTHER" id="PTHR46716">
    <property type="entry name" value="MITOGEN-ACTIVATED PROTEIN KINASE KINASE KINASE 7"/>
    <property type="match status" value="1"/>
</dbReference>
<dbReference type="Gene3D" id="1.10.510.10">
    <property type="entry name" value="Transferase(Phosphotransferase) domain 1"/>
    <property type="match status" value="1"/>
</dbReference>
<keyword evidence="2" id="KW-0723">Serine/threonine-protein kinase</keyword>
<dbReference type="Proteomes" id="UP000311919">
    <property type="component" value="Unassembled WGS sequence"/>
</dbReference>
<keyword evidence="10" id="KW-1185">Reference proteome</keyword>
<dbReference type="GO" id="GO:0004709">
    <property type="term" value="F:MAP kinase kinase kinase activity"/>
    <property type="evidence" value="ECO:0007669"/>
    <property type="project" value="TreeGrafter"/>
</dbReference>
<dbReference type="SMART" id="SM00220">
    <property type="entry name" value="S_TKc"/>
    <property type="match status" value="1"/>
</dbReference>
<gene>
    <name evidence="8" type="primary">PR2</name>
    <name evidence="9" type="ORF">EWB00_009781</name>
</gene>